<keyword evidence="1" id="KW-1185">Reference proteome</keyword>
<dbReference type="Proteomes" id="UP000887575">
    <property type="component" value="Unassembled WGS sequence"/>
</dbReference>
<proteinExistence type="predicted"/>
<accession>A0AAF3EBK0</accession>
<name>A0AAF3EBK0_9BILA</name>
<reference evidence="2" key="1">
    <citation type="submission" date="2024-02" db="UniProtKB">
        <authorList>
            <consortium name="WormBaseParasite"/>
        </authorList>
    </citation>
    <scope>IDENTIFICATION</scope>
</reference>
<organism evidence="1 2">
    <name type="scientific">Mesorhabditis belari</name>
    <dbReference type="NCBI Taxonomy" id="2138241"/>
    <lineage>
        <taxon>Eukaryota</taxon>
        <taxon>Metazoa</taxon>
        <taxon>Ecdysozoa</taxon>
        <taxon>Nematoda</taxon>
        <taxon>Chromadorea</taxon>
        <taxon>Rhabditida</taxon>
        <taxon>Rhabditina</taxon>
        <taxon>Rhabditomorpha</taxon>
        <taxon>Rhabditoidea</taxon>
        <taxon>Rhabditidae</taxon>
        <taxon>Mesorhabditinae</taxon>
        <taxon>Mesorhabditis</taxon>
    </lineage>
</organism>
<protein>
    <submittedName>
        <fullName evidence="2">Uncharacterized protein</fullName>
    </submittedName>
</protein>
<dbReference type="AlphaFoldDB" id="A0AAF3EBK0"/>
<evidence type="ECO:0000313" key="2">
    <source>
        <dbReference type="WBParaSite" id="MBELARI_LOCUS11319"/>
    </source>
</evidence>
<sequence length="71" mass="7665">MNRVIELKKLLNGTSSGWDLIVQNRGPSQRRRGEIIGQIGGQSSLGPLDARLVRVHAIGSLSLLRSNCSSP</sequence>
<dbReference type="WBParaSite" id="MBELARI_LOCUS11319">
    <property type="protein sequence ID" value="MBELARI_LOCUS11319"/>
    <property type="gene ID" value="MBELARI_LOCUS11319"/>
</dbReference>
<evidence type="ECO:0000313" key="1">
    <source>
        <dbReference type="Proteomes" id="UP000887575"/>
    </source>
</evidence>